<accession>A0A9P6VJL0</accession>
<feature type="region of interest" description="Disordered" evidence="1">
    <location>
        <begin position="1"/>
        <end position="42"/>
    </location>
</feature>
<dbReference type="Proteomes" id="UP000785200">
    <property type="component" value="Unassembled WGS sequence"/>
</dbReference>
<evidence type="ECO:0000313" key="2">
    <source>
        <dbReference type="EMBL" id="KAG0648873.1"/>
    </source>
</evidence>
<feature type="region of interest" description="Disordered" evidence="1">
    <location>
        <begin position="67"/>
        <end position="87"/>
    </location>
</feature>
<keyword evidence="3" id="KW-1185">Reference proteome</keyword>
<evidence type="ECO:0000256" key="1">
    <source>
        <dbReference type="SAM" id="MobiDB-lite"/>
    </source>
</evidence>
<feature type="compositionally biased region" description="Polar residues" evidence="1">
    <location>
        <begin position="1"/>
        <end position="20"/>
    </location>
</feature>
<sequence>MTSNEASSSPNTNRLSTTSVGEFPPPSSDNNGPISTSRTVCSRRRTVKFFVKQFAVDDMSRRLDNLEATVQSNVPGRDGKSSPTKMS</sequence>
<gene>
    <name evidence="2" type="ORF">D0Z07_4959</name>
</gene>
<proteinExistence type="predicted"/>
<reference evidence="2" key="1">
    <citation type="submission" date="2019-07" db="EMBL/GenBank/DDBJ databases">
        <title>Hyphodiscus hymeniophilus genome sequencing and assembly.</title>
        <authorList>
            <person name="Kramer G."/>
            <person name="Nodwell J."/>
        </authorList>
    </citation>
    <scope>NUCLEOTIDE SEQUENCE</scope>
    <source>
        <strain evidence="2">ATCC 34498</strain>
    </source>
</reference>
<dbReference type="AlphaFoldDB" id="A0A9P6VJL0"/>
<dbReference type="OrthoDB" id="4159489at2759"/>
<name>A0A9P6VJL0_9HELO</name>
<dbReference type="EMBL" id="VNKQ01000009">
    <property type="protein sequence ID" value="KAG0648873.1"/>
    <property type="molecule type" value="Genomic_DNA"/>
</dbReference>
<evidence type="ECO:0000313" key="3">
    <source>
        <dbReference type="Proteomes" id="UP000785200"/>
    </source>
</evidence>
<organism evidence="2 3">
    <name type="scientific">Hyphodiscus hymeniophilus</name>
    <dbReference type="NCBI Taxonomy" id="353542"/>
    <lineage>
        <taxon>Eukaryota</taxon>
        <taxon>Fungi</taxon>
        <taxon>Dikarya</taxon>
        <taxon>Ascomycota</taxon>
        <taxon>Pezizomycotina</taxon>
        <taxon>Leotiomycetes</taxon>
        <taxon>Helotiales</taxon>
        <taxon>Hyphodiscaceae</taxon>
        <taxon>Hyphodiscus</taxon>
    </lineage>
</organism>
<protein>
    <submittedName>
        <fullName evidence="2">Uncharacterized protein</fullName>
    </submittedName>
</protein>
<comment type="caution">
    <text evidence="2">The sequence shown here is derived from an EMBL/GenBank/DDBJ whole genome shotgun (WGS) entry which is preliminary data.</text>
</comment>